<dbReference type="Pfam" id="PF01301">
    <property type="entry name" value="Glyco_hydro_35"/>
    <property type="match status" value="1"/>
</dbReference>
<dbReference type="EMBL" id="KV875102">
    <property type="protein sequence ID" value="OIW25442.1"/>
    <property type="molecule type" value="Genomic_DNA"/>
</dbReference>
<dbReference type="InterPro" id="IPR025300">
    <property type="entry name" value="BetaGal_jelly_roll_dom"/>
</dbReference>
<keyword evidence="6" id="KW-0325">Glycoprotein</keyword>
<keyword evidence="4" id="KW-0732">Signal</keyword>
<dbReference type="FunFam" id="3.20.20.80:FF:000040">
    <property type="entry name" value="Beta-galactosidase A"/>
    <property type="match status" value="1"/>
</dbReference>
<dbReference type="PANTHER" id="PTHR23421">
    <property type="entry name" value="BETA-GALACTOSIDASE RELATED"/>
    <property type="match status" value="1"/>
</dbReference>
<dbReference type="Gene3D" id="2.60.390.10">
    <property type="entry name" value="Beta-galactosidase, domain 3"/>
    <property type="match status" value="1"/>
</dbReference>
<dbReference type="InterPro" id="IPR017853">
    <property type="entry name" value="GH"/>
</dbReference>
<evidence type="ECO:0000256" key="4">
    <source>
        <dbReference type="ARBA" id="ARBA00022729"/>
    </source>
</evidence>
<dbReference type="SMART" id="SM01029">
    <property type="entry name" value="BetaGal_dom2"/>
    <property type="match status" value="1"/>
</dbReference>
<evidence type="ECO:0000256" key="7">
    <source>
        <dbReference type="ARBA" id="ARBA00023295"/>
    </source>
</evidence>
<dbReference type="Gene3D" id="3.20.20.80">
    <property type="entry name" value="Glycosidases"/>
    <property type="match status" value="1"/>
</dbReference>
<dbReference type="EC" id="3.2.1.23" evidence="3"/>
<dbReference type="InterPro" id="IPR037110">
    <property type="entry name" value="Betagal_dom2_sf"/>
</dbReference>
<reference evidence="10 11" key="1">
    <citation type="submission" date="2016-10" db="EMBL/GenBank/DDBJ databases">
        <title>Draft genome sequence of Coniochaeta ligniaria NRRL30616, a lignocellulolytic fungus for bioabatement of inhibitors in plant biomass hydrolysates.</title>
        <authorList>
            <consortium name="DOE Joint Genome Institute"/>
            <person name="Jimenez D.J."/>
            <person name="Hector R.E."/>
            <person name="Riley R."/>
            <person name="Sun H."/>
            <person name="Grigoriev I.V."/>
            <person name="Van Elsas J.D."/>
            <person name="Nichols N.N."/>
        </authorList>
    </citation>
    <scope>NUCLEOTIDE SEQUENCE [LARGE SCALE GENOMIC DNA]</scope>
    <source>
        <strain evidence="10 11">NRRL 30616</strain>
    </source>
</reference>
<keyword evidence="5 10" id="KW-0378">Hydrolase</keyword>
<dbReference type="InterPro" id="IPR025972">
    <property type="entry name" value="BetaGal_dom3"/>
</dbReference>
<dbReference type="SUPFAM" id="SSF51011">
    <property type="entry name" value="Glycosyl hydrolase domain"/>
    <property type="match status" value="1"/>
</dbReference>
<dbReference type="Gene3D" id="2.60.120.260">
    <property type="entry name" value="Galactose-binding domain-like"/>
    <property type="match status" value="2"/>
</dbReference>
<dbReference type="GO" id="GO:0005975">
    <property type="term" value="P:carbohydrate metabolic process"/>
    <property type="evidence" value="ECO:0007669"/>
    <property type="project" value="InterPro"/>
</dbReference>
<accession>A0A1J7JCZ6</accession>
<evidence type="ECO:0000256" key="3">
    <source>
        <dbReference type="ARBA" id="ARBA00012756"/>
    </source>
</evidence>
<sequence length="1021" mass="110933">MLLAASAALAQNVTTQWPLHSDGLTNLVEWDHYSIIVNGQRLFVFSGEFHYWRIPVPELWKDLLEKVKAAGFNAFSIYNHWGYHEPSPGVLDFETGAHNFTAILELAKDLGMYMIVRPGPYVNAETNAGGFPLWLTTGAYGELRTSDPLYTNAWKPYWSNISEIFRPHLITNGGNVILYQIENELSGQWEDITTKTPNPSIDDYMQELEDVARANGIDVPLTHNAPNMFGYSWSKDFSNETGNVDVVGLDSYPSCWSCNLSECTSTNGEYVAYVSELHASTQPNFMPEFQGGSYNPWGGPQGGCPSDIGADFANLFYRNLIYQRVTAISLYMLFGGTNWGWLAAPVVASSYDYSSPVSENRVIGSKYYETKLLTLFTRSAKDLAKTERLGNGTHYTSNAAITTAELRNPDTNAAFYVAMHAYSPSSTLETFSLSVNTSEGVLAIPQYGGSISINGHQAKILVTDFKFGGKTLHYSTAEVLTYTVIDKKEILVLWLPPEETGEFSIRGVTSGKEASPDVSASKSSSSIKFYPGSNNLAVSYTQSVGMAVVDLDDGTRVVLLDRNAAYRFWVPTLSNDPMAPENDTVLVQGPYLVRTAVMNKKTKTLELTGDAEANETALYVFAPKSACSVSWNGKKLAITATSGGLLKASLEAPGGYKLPTLGPWRSHDSLPEVSLSYNASSGGWVDATKTTTPNAVKPDTNNPVLYVDDYGIYVGNQIYRATFGSTSSPPTGVALNLTGGNAFGYSAWLNSQYIGSYLGLSYTGIGAISLSFANATLRADGKDNILVVVMDNSGHDLRDAAVNPRGVTNATLLGPSDRSTGRAGYAFSSWKIAGTAGGERNIDPVRGPLNEGGLYAERIGAHLPGFPDNDWEEESGASSLAVPGAGIRVFRTVVPLHVPDGLDVSISFRLTAPGSSANSSTFTPTVRGYSNRVRVLLFVNGYQYGRFNPYIGNQIDFPVPPGILDYDGDNTIAVTVWSQSAEGAEVKVEWTLDYVHSSSFDMKFDGSYLRPGWTSDRLSYA</sequence>
<protein>
    <recommendedName>
        <fullName evidence="3">beta-galactosidase</fullName>
        <ecNumber evidence="3">3.2.1.23</ecNumber>
    </recommendedName>
</protein>
<keyword evidence="11" id="KW-1185">Reference proteome</keyword>
<dbReference type="STRING" id="1408157.A0A1J7JCZ6"/>
<evidence type="ECO:0000313" key="11">
    <source>
        <dbReference type="Proteomes" id="UP000182658"/>
    </source>
</evidence>
<evidence type="ECO:0000256" key="2">
    <source>
        <dbReference type="ARBA" id="ARBA00009809"/>
    </source>
</evidence>
<comment type="catalytic activity">
    <reaction evidence="1">
        <text>Hydrolysis of terminal non-reducing beta-D-galactose residues in beta-D-galactosides.</text>
        <dbReference type="EC" id="3.2.1.23"/>
    </reaction>
</comment>
<dbReference type="InterPro" id="IPR031330">
    <property type="entry name" value="Gly_Hdrlase_35_cat"/>
</dbReference>
<dbReference type="InterPro" id="IPR001944">
    <property type="entry name" value="Glycoside_Hdrlase_35"/>
</dbReference>
<dbReference type="Gene3D" id="2.102.20.10">
    <property type="entry name" value="Beta-galactosidase, domain 2"/>
    <property type="match status" value="1"/>
</dbReference>
<comment type="similarity">
    <text evidence="2 8">Belongs to the glycosyl hydrolase 35 family.</text>
</comment>
<evidence type="ECO:0000256" key="5">
    <source>
        <dbReference type="ARBA" id="ARBA00022801"/>
    </source>
</evidence>
<dbReference type="OrthoDB" id="1657402at2759"/>
<evidence type="ECO:0000313" key="10">
    <source>
        <dbReference type="EMBL" id="OIW25442.1"/>
    </source>
</evidence>
<dbReference type="SUPFAM" id="SSF49785">
    <property type="entry name" value="Galactose-binding domain-like"/>
    <property type="match status" value="2"/>
</dbReference>
<evidence type="ECO:0000256" key="6">
    <source>
        <dbReference type="ARBA" id="ARBA00023180"/>
    </source>
</evidence>
<dbReference type="Pfam" id="PF13363">
    <property type="entry name" value="BetaGal_dom3"/>
    <property type="match status" value="1"/>
</dbReference>
<dbReference type="SUPFAM" id="SSF117100">
    <property type="entry name" value="Beta-galactosidase LacA, domain 3"/>
    <property type="match status" value="1"/>
</dbReference>
<organism evidence="10 11">
    <name type="scientific">Coniochaeta ligniaria NRRL 30616</name>
    <dbReference type="NCBI Taxonomy" id="1408157"/>
    <lineage>
        <taxon>Eukaryota</taxon>
        <taxon>Fungi</taxon>
        <taxon>Dikarya</taxon>
        <taxon>Ascomycota</taxon>
        <taxon>Pezizomycotina</taxon>
        <taxon>Sordariomycetes</taxon>
        <taxon>Sordariomycetidae</taxon>
        <taxon>Coniochaetales</taxon>
        <taxon>Coniochaetaceae</taxon>
        <taxon>Coniochaeta</taxon>
    </lineage>
</organism>
<dbReference type="InParanoid" id="A0A1J7JCZ6"/>
<dbReference type="InterPro" id="IPR018954">
    <property type="entry name" value="Betagal_dom2"/>
</dbReference>
<evidence type="ECO:0000259" key="9">
    <source>
        <dbReference type="SMART" id="SM01029"/>
    </source>
</evidence>
<dbReference type="Pfam" id="PF13364">
    <property type="entry name" value="BetaGal_ABD2"/>
    <property type="match status" value="2"/>
</dbReference>
<name>A0A1J7JCZ6_9PEZI</name>
<evidence type="ECO:0000256" key="8">
    <source>
        <dbReference type="RuleBase" id="RU003679"/>
    </source>
</evidence>
<dbReference type="Pfam" id="PF10435">
    <property type="entry name" value="BetaGal_dom2"/>
    <property type="match status" value="1"/>
</dbReference>
<dbReference type="Proteomes" id="UP000182658">
    <property type="component" value="Unassembled WGS sequence"/>
</dbReference>
<evidence type="ECO:0000256" key="1">
    <source>
        <dbReference type="ARBA" id="ARBA00001412"/>
    </source>
</evidence>
<dbReference type="AlphaFoldDB" id="A0A1J7JCZ6"/>
<dbReference type="FunFam" id="2.102.20.10:FF:000001">
    <property type="entry name" value="Beta-galactosidase A"/>
    <property type="match status" value="1"/>
</dbReference>
<gene>
    <name evidence="10" type="ORF">CONLIGDRAFT_583251</name>
</gene>
<keyword evidence="7" id="KW-0326">Glycosidase</keyword>
<proteinExistence type="inferred from homology"/>
<dbReference type="InterPro" id="IPR036833">
    <property type="entry name" value="BetaGal_dom3_sf"/>
</dbReference>
<feature type="domain" description="Beta-galactosidase" evidence="9">
    <location>
        <begin position="382"/>
        <end position="568"/>
    </location>
</feature>
<dbReference type="SUPFAM" id="SSF51445">
    <property type="entry name" value="(Trans)glycosidases"/>
    <property type="match status" value="1"/>
</dbReference>
<dbReference type="InterPro" id="IPR008979">
    <property type="entry name" value="Galactose-bd-like_sf"/>
</dbReference>
<dbReference type="GO" id="GO:0004565">
    <property type="term" value="F:beta-galactosidase activity"/>
    <property type="evidence" value="ECO:0007669"/>
    <property type="project" value="UniProtKB-EC"/>
</dbReference>
<dbReference type="PRINTS" id="PR00742">
    <property type="entry name" value="GLHYDRLASE35"/>
</dbReference>